<feature type="domain" description="AB hydrolase-1" evidence="6">
    <location>
        <begin position="55"/>
        <end position="352"/>
    </location>
</feature>
<dbReference type="EMBL" id="BSRZ01000002">
    <property type="protein sequence ID" value="GLW63344.1"/>
    <property type="molecule type" value="Genomic_DNA"/>
</dbReference>
<reference evidence="7" key="1">
    <citation type="submission" date="2023-02" db="EMBL/GenBank/DDBJ databases">
        <title>Actinomadura rubrobrunea NBRC 14622.</title>
        <authorList>
            <person name="Ichikawa N."/>
            <person name="Sato H."/>
            <person name="Tonouchi N."/>
        </authorList>
    </citation>
    <scope>NUCLEOTIDE SEQUENCE</scope>
    <source>
        <strain evidence="7">NBRC 14622</strain>
    </source>
</reference>
<evidence type="ECO:0000259" key="6">
    <source>
        <dbReference type="Pfam" id="PF00561"/>
    </source>
</evidence>
<dbReference type="SUPFAM" id="SSF53474">
    <property type="entry name" value="alpha/beta-Hydrolases"/>
    <property type="match status" value="1"/>
</dbReference>
<comment type="cofactor">
    <cofactor evidence="1">
        <name>FAD</name>
        <dbReference type="ChEBI" id="CHEBI:57692"/>
    </cofactor>
</comment>
<dbReference type="InterPro" id="IPR029058">
    <property type="entry name" value="AB_hydrolase_fold"/>
</dbReference>
<dbReference type="AlphaFoldDB" id="A0A9W6PRQ4"/>
<evidence type="ECO:0000256" key="5">
    <source>
        <dbReference type="ARBA" id="ARBA00023002"/>
    </source>
</evidence>
<evidence type="ECO:0000313" key="8">
    <source>
        <dbReference type="Proteomes" id="UP001165124"/>
    </source>
</evidence>
<evidence type="ECO:0000313" key="7">
    <source>
        <dbReference type="EMBL" id="GLW63344.1"/>
    </source>
</evidence>
<keyword evidence="5" id="KW-0560">Oxidoreductase</keyword>
<comment type="caution">
    <text evidence="7">The sequence shown here is derived from an EMBL/GenBank/DDBJ whole genome shotgun (WGS) entry which is preliminary data.</text>
</comment>
<keyword evidence="4" id="KW-0274">FAD</keyword>
<comment type="similarity">
    <text evidence="2">Belongs to the GMC oxidoreductase family.</text>
</comment>
<proteinExistence type="inferred from homology"/>
<evidence type="ECO:0000256" key="3">
    <source>
        <dbReference type="ARBA" id="ARBA00022630"/>
    </source>
</evidence>
<dbReference type="InterPro" id="IPR000073">
    <property type="entry name" value="AB_hydrolase_1"/>
</dbReference>
<protein>
    <recommendedName>
        <fullName evidence="6">AB hydrolase-1 domain-containing protein</fullName>
    </recommendedName>
</protein>
<organism evidence="7 8">
    <name type="scientific">Actinomadura rubrobrunea</name>
    <dbReference type="NCBI Taxonomy" id="115335"/>
    <lineage>
        <taxon>Bacteria</taxon>
        <taxon>Bacillati</taxon>
        <taxon>Actinomycetota</taxon>
        <taxon>Actinomycetes</taxon>
        <taxon>Streptosporangiales</taxon>
        <taxon>Thermomonosporaceae</taxon>
        <taxon>Actinomadura</taxon>
    </lineage>
</organism>
<dbReference type="Proteomes" id="UP001165124">
    <property type="component" value="Unassembled WGS sequence"/>
</dbReference>
<evidence type="ECO:0000256" key="2">
    <source>
        <dbReference type="ARBA" id="ARBA00010790"/>
    </source>
</evidence>
<dbReference type="Pfam" id="PF00561">
    <property type="entry name" value="Abhydrolase_1"/>
    <property type="match status" value="1"/>
</dbReference>
<dbReference type="GO" id="GO:0016491">
    <property type="term" value="F:oxidoreductase activity"/>
    <property type="evidence" value="ECO:0007669"/>
    <property type="project" value="UniProtKB-KW"/>
</dbReference>
<dbReference type="PANTHER" id="PTHR47470">
    <property type="entry name" value="CHOLESTEROL OXIDASE"/>
    <property type="match status" value="1"/>
</dbReference>
<accession>A0A9W6PRQ4</accession>
<sequence>MVVPELGEVEGMKRPVARYTHEGVEKADISVHPFATEDGLGLSLTRFHRADCDDVVLLVHGLPASSDMFIMPEHRNMTNFLLDNGYTDVWALDFRMSNRFPYNAETNHYSLDDIALYDHPAAMRELRRHIGGRRVHVVAQCLGAVSFFMSMSAGLVTDVASAVTNSVSLVTRVPAWSRLKLKYGPGIVEYGFGVSVLDAYSARAGRFTRNRMISRLVSAVHNECDNPDCHMVSFMWGTGRPAMFYDHDSLAPETHQRWADLFPVTGLSYYRHIYKMVKAGHAVKNRPGDPRYAALPDDYLRGAAENLPPTLFLTGSDNRVFTDSNIVCHRILSRRAPGRHTLKVIPRYSHVDPIVGRNAHVDVFPAILEHIRQHSLTRQVA</sequence>
<name>A0A9W6PRQ4_9ACTN</name>
<dbReference type="Gene3D" id="3.40.50.1820">
    <property type="entry name" value="alpha/beta hydrolase"/>
    <property type="match status" value="1"/>
</dbReference>
<evidence type="ECO:0000256" key="4">
    <source>
        <dbReference type="ARBA" id="ARBA00022827"/>
    </source>
</evidence>
<dbReference type="InterPro" id="IPR052542">
    <property type="entry name" value="Cholesterol_Oxidase"/>
</dbReference>
<dbReference type="PANTHER" id="PTHR47470:SF1">
    <property type="entry name" value="FAD-DEPENDENT OXIDOREDUCTASE 2 FAD BINDING DOMAIN-CONTAINING PROTEIN"/>
    <property type="match status" value="1"/>
</dbReference>
<keyword evidence="3" id="KW-0285">Flavoprotein</keyword>
<evidence type="ECO:0000256" key="1">
    <source>
        <dbReference type="ARBA" id="ARBA00001974"/>
    </source>
</evidence>
<gene>
    <name evidence="7" type="ORF">Arub01_15880</name>
</gene>
<keyword evidence="8" id="KW-1185">Reference proteome</keyword>